<name>A0A9Q1H5H1_HOLLE</name>
<proteinExistence type="predicted"/>
<evidence type="ECO:0000313" key="2">
    <source>
        <dbReference type="Proteomes" id="UP001152320"/>
    </source>
</evidence>
<reference evidence="1" key="1">
    <citation type="submission" date="2021-10" db="EMBL/GenBank/DDBJ databases">
        <title>Tropical sea cucumber genome reveals ecological adaptation and Cuvierian tubules defense mechanism.</title>
        <authorList>
            <person name="Chen T."/>
        </authorList>
    </citation>
    <scope>NUCLEOTIDE SEQUENCE</scope>
    <source>
        <strain evidence="1">Nanhai2018</strain>
        <tissue evidence="1">Muscle</tissue>
    </source>
</reference>
<keyword evidence="2" id="KW-1185">Reference proteome</keyword>
<dbReference type="Proteomes" id="UP001152320">
    <property type="component" value="Chromosome 11"/>
</dbReference>
<sequence>MKRWLEKTCSSKDRLRKRAWHFLHPNPSKNIKETNGFKSRKAAPYIKELESFENELDKLIVNAEWKYVANDFQKKLHEDLKNIRQDKRLRVSADKTRKFNKMEPRSYHSLLNDNITKTYRKANPHDVPSLNREAKRIAKSLNLDDRIDQLAEREAFISLRDHKDNFANKPTCRLISPTKSDIGQISKQILDKVIKTIRTKTKVNLWKSTRDVLQWYNSITDRPNHSFVIFDIVEFYP</sequence>
<organism evidence="1 2">
    <name type="scientific">Holothuria leucospilota</name>
    <name type="common">Black long sea cucumber</name>
    <name type="synonym">Mertensiothuria leucospilota</name>
    <dbReference type="NCBI Taxonomy" id="206669"/>
    <lineage>
        <taxon>Eukaryota</taxon>
        <taxon>Metazoa</taxon>
        <taxon>Echinodermata</taxon>
        <taxon>Eleutherozoa</taxon>
        <taxon>Echinozoa</taxon>
        <taxon>Holothuroidea</taxon>
        <taxon>Aspidochirotacea</taxon>
        <taxon>Aspidochirotida</taxon>
        <taxon>Holothuriidae</taxon>
        <taxon>Holothuria</taxon>
    </lineage>
</organism>
<protein>
    <submittedName>
        <fullName evidence="1">Uncharacterized protein</fullName>
    </submittedName>
</protein>
<dbReference type="EMBL" id="JAIZAY010000011">
    <property type="protein sequence ID" value="KAJ8034019.1"/>
    <property type="molecule type" value="Genomic_DNA"/>
</dbReference>
<dbReference type="OrthoDB" id="5970526at2759"/>
<comment type="caution">
    <text evidence="1">The sequence shown here is derived from an EMBL/GenBank/DDBJ whole genome shotgun (WGS) entry which is preliminary data.</text>
</comment>
<evidence type="ECO:0000313" key="1">
    <source>
        <dbReference type="EMBL" id="KAJ8034019.1"/>
    </source>
</evidence>
<dbReference type="AlphaFoldDB" id="A0A9Q1H5H1"/>
<accession>A0A9Q1H5H1</accession>
<gene>
    <name evidence="1" type="ORF">HOLleu_24427</name>
</gene>